<proteinExistence type="inferred from homology"/>
<evidence type="ECO:0000256" key="5">
    <source>
        <dbReference type="ARBA" id="ARBA00022989"/>
    </source>
</evidence>
<evidence type="ECO:0000313" key="10">
    <source>
        <dbReference type="EMBL" id="TRL38827.1"/>
    </source>
</evidence>
<evidence type="ECO:0000256" key="4">
    <source>
        <dbReference type="ARBA" id="ARBA00022692"/>
    </source>
</evidence>
<dbReference type="PANTHER" id="PTHR40074">
    <property type="entry name" value="O-ACETYLTRANSFERASE WECH"/>
    <property type="match status" value="1"/>
</dbReference>
<feature type="transmembrane region" description="Helical" evidence="8">
    <location>
        <begin position="173"/>
        <end position="190"/>
    </location>
</feature>
<feature type="transmembrane region" description="Helical" evidence="8">
    <location>
        <begin position="147"/>
        <end position="166"/>
    </location>
</feature>
<evidence type="ECO:0000256" key="8">
    <source>
        <dbReference type="SAM" id="Phobius"/>
    </source>
</evidence>
<dbReference type="Pfam" id="PF01757">
    <property type="entry name" value="Acyl_transf_3"/>
    <property type="match status" value="1"/>
</dbReference>
<gene>
    <name evidence="10" type="ORF">FNA46_11760</name>
</gene>
<feature type="transmembrane region" description="Helical" evidence="8">
    <location>
        <begin position="317"/>
        <end position="336"/>
    </location>
</feature>
<keyword evidence="10" id="KW-0012">Acyltransferase</keyword>
<keyword evidence="3" id="KW-1003">Cell membrane</keyword>
<evidence type="ECO:0000256" key="7">
    <source>
        <dbReference type="SAM" id="MobiDB-lite"/>
    </source>
</evidence>
<evidence type="ECO:0000256" key="3">
    <source>
        <dbReference type="ARBA" id="ARBA00022475"/>
    </source>
</evidence>
<feature type="transmembrane region" description="Helical" evidence="8">
    <location>
        <begin position="196"/>
        <end position="213"/>
    </location>
</feature>
<comment type="subcellular location">
    <subcellularLocation>
        <location evidence="1">Cell membrane</location>
        <topology evidence="1">Multi-pass membrane protein</topology>
    </subcellularLocation>
</comment>
<feature type="transmembrane region" description="Helical" evidence="8">
    <location>
        <begin position="220"/>
        <end position="239"/>
    </location>
</feature>
<feature type="transmembrane region" description="Helical" evidence="8">
    <location>
        <begin position="12"/>
        <end position="29"/>
    </location>
</feature>
<evidence type="ECO:0000259" key="9">
    <source>
        <dbReference type="Pfam" id="PF01757"/>
    </source>
</evidence>
<organism evidence="10 11">
    <name type="scientific">Rhizobium straminoryzae</name>
    <dbReference type="NCBI Taxonomy" id="1387186"/>
    <lineage>
        <taxon>Bacteria</taxon>
        <taxon>Pseudomonadati</taxon>
        <taxon>Pseudomonadota</taxon>
        <taxon>Alphaproteobacteria</taxon>
        <taxon>Hyphomicrobiales</taxon>
        <taxon>Rhizobiaceae</taxon>
        <taxon>Rhizobium/Agrobacterium group</taxon>
        <taxon>Rhizobium</taxon>
    </lineage>
</organism>
<evidence type="ECO:0000256" key="6">
    <source>
        <dbReference type="ARBA" id="ARBA00023136"/>
    </source>
</evidence>
<dbReference type="GO" id="GO:0009246">
    <property type="term" value="P:enterobacterial common antigen biosynthetic process"/>
    <property type="evidence" value="ECO:0007669"/>
    <property type="project" value="TreeGrafter"/>
</dbReference>
<protein>
    <submittedName>
        <fullName evidence="10">Acyltransferase</fullName>
    </submittedName>
</protein>
<comment type="caution">
    <text evidence="10">The sequence shown here is derived from an EMBL/GenBank/DDBJ whole genome shotgun (WGS) entry which is preliminary data.</text>
</comment>
<accession>A0A549TAC8</accession>
<keyword evidence="11" id="KW-1185">Reference proteome</keyword>
<evidence type="ECO:0000256" key="2">
    <source>
        <dbReference type="ARBA" id="ARBA00007400"/>
    </source>
</evidence>
<comment type="similarity">
    <text evidence="2">Belongs to the acyltransferase 3 family.</text>
</comment>
<evidence type="ECO:0000313" key="11">
    <source>
        <dbReference type="Proteomes" id="UP000316801"/>
    </source>
</evidence>
<feature type="domain" description="Acyltransferase 3" evidence="9">
    <location>
        <begin position="10"/>
        <end position="330"/>
    </location>
</feature>
<dbReference type="InterPro" id="IPR002656">
    <property type="entry name" value="Acyl_transf_3_dom"/>
</dbReference>
<dbReference type="Proteomes" id="UP000316801">
    <property type="component" value="Unassembled WGS sequence"/>
</dbReference>
<feature type="transmembrane region" description="Helical" evidence="8">
    <location>
        <begin position="91"/>
        <end position="112"/>
    </location>
</feature>
<name>A0A549TAC8_9HYPH</name>
<feature type="region of interest" description="Disordered" evidence="7">
    <location>
        <begin position="354"/>
        <end position="380"/>
    </location>
</feature>
<evidence type="ECO:0000256" key="1">
    <source>
        <dbReference type="ARBA" id="ARBA00004651"/>
    </source>
</evidence>
<dbReference type="GO" id="GO:0016413">
    <property type="term" value="F:O-acetyltransferase activity"/>
    <property type="evidence" value="ECO:0007669"/>
    <property type="project" value="TreeGrafter"/>
</dbReference>
<dbReference type="RefSeq" id="WP_143125386.1">
    <property type="nucleotide sequence ID" value="NZ_VJMG01000028.1"/>
</dbReference>
<dbReference type="PANTHER" id="PTHR40074:SF2">
    <property type="entry name" value="O-ACETYLTRANSFERASE WECH"/>
    <property type="match status" value="1"/>
</dbReference>
<feature type="transmembrane region" description="Helical" evidence="8">
    <location>
        <begin position="49"/>
        <end position="71"/>
    </location>
</feature>
<feature type="transmembrane region" description="Helical" evidence="8">
    <location>
        <begin position="251"/>
        <end position="272"/>
    </location>
</feature>
<dbReference type="GO" id="GO:0005886">
    <property type="term" value="C:plasma membrane"/>
    <property type="evidence" value="ECO:0007669"/>
    <property type="project" value="UniProtKB-SubCell"/>
</dbReference>
<dbReference type="AlphaFoldDB" id="A0A549TAC8"/>
<dbReference type="EMBL" id="VJMG01000028">
    <property type="protein sequence ID" value="TRL38827.1"/>
    <property type="molecule type" value="Genomic_DNA"/>
</dbReference>
<keyword evidence="4 8" id="KW-0812">Transmembrane</keyword>
<feature type="transmembrane region" description="Helical" evidence="8">
    <location>
        <begin position="284"/>
        <end position="305"/>
    </location>
</feature>
<sequence length="380" mass="42388">MTVDQNISSRINLMRMLLIAGIVFVHVPYDHDASPFLQNNDEFDWLRVFLGESLFRIGVPCLSALSGYLLFRKGLDGFDYRRTLRQKARTLLMPFLIWNLSVLLCVLFMQHFGVGIGYFPDLWAAKPADWADHALAAGDFPVNLPLYFLRDLMVCIVLSPLLAFLVRKAPAPVLGVLFAIAVIPQLTSGIVLKQSILFSFTLGIFLALQRVDLKMLDRHAPLGIGLVLLAALVLADPLLSNGPDYPLMLDILRNLLAILGALGFWLLSAPLVRTRLGQRLAASGSLSFWTFCAHYPLLMLMWMVWNRYISADYYPVFYIGAVLLTFAVMILSNRLVRAKAPALYEVLTGSRNRRSFPPHGAPKGAASGPGHSARLIHQQR</sequence>
<reference evidence="10 11" key="1">
    <citation type="submission" date="2019-07" db="EMBL/GenBank/DDBJ databases">
        <title>Ln-dependent methylotrophs.</title>
        <authorList>
            <person name="Tani A."/>
        </authorList>
    </citation>
    <scope>NUCLEOTIDE SEQUENCE [LARGE SCALE GENOMIC DNA]</scope>
    <source>
        <strain evidence="10 11">SM12</strain>
    </source>
</reference>
<keyword evidence="5 8" id="KW-1133">Transmembrane helix</keyword>
<keyword evidence="10" id="KW-0808">Transferase</keyword>
<keyword evidence="6 8" id="KW-0472">Membrane</keyword>